<dbReference type="GO" id="GO:0000281">
    <property type="term" value="P:mitotic cytokinesis"/>
    <property type="evidence" value="ECO:0000318"/>
    <property type="project" value="GO_Central"/>
</dbReference>
<dbReference type="GO" id="GO:0007052">
    <property type="term" value="P:mitotic spindle organization"/>
    <property type="evidence" value="ECO:0000318"/>
    <property type="project" value="GO_Central"/>
</dbReference>
<keyword evidence="5" id="KW-0206">Cytoskeleton</keyword>
<accession>D8RM64</accession>
<dbReference type="eggNOG" id="KOG0043">
    <property type="taxonomic scope" value="Eukaryota"/>
</dbReference>
<dbReference type="InterPro" id="IPR040193">
    <property type="entry name" value="EFHC1/EFHC2/EFHB"/>
</dbReference>
<dbReference type="Pfam" id="PF06565">
    <property type="entry name" value="DM10_dom"/>
    <property type="match status" value="3"/>
</dbReference>
<sequence>MRDYFYEGGVCGPCNVEMGTPLPKWLKYDRQVLRFYCYFKEPVNERRDENFRVRKCTIYFYLEDGSIHVSEPRQDNSGLMQGQFLKRHRIPKKDGSGYLSVKDFVLGTDLTIYDRTFRICNCDTFTRRYLMKHRFEVGNEEDVPGEPLSAYRKSLERHRVKVHKEYANKQFLENDGKVLRFFCVWDDRGAVYGERRPYVLHYFLADDTIEILEMHERNNGRYPFPMMLRRMKLPREIPTDLLAQHVHKSSCYNECDLHIGSFLTIYGRDLLLHDCDDFTRQYYKEKWGVTDDMLEPVAEKAPVLARMEVPPYNGYGSDADSMQNCISLIPKAAMKDFNKFLNNDGKIMCFSARFVEDANHRVIGPDRGRLFVFQYYLSDDTIAIYEPPARNSGIVGGKFLYRQDAPPKPGTKRPYGPSDMLVGAKLEIHRHLFELLQADEWTLKYMERNLSTFPQSDYRRAYCKVIFPYCLLFISSHGSFAAKIFD</sequence>
<keyword evidence="6" id="KW-0966">Cell projection</keyword>
<dbReference type="GO" id="GO:0072686">
    <property type="term" value="C:mitotic spindle"/>
    <property type="evidence" value="ECO:0000318"/>
    <property type="project" value="GO_Central"/>
</dbReference>
<organism evidence="9">
    <name type="scientific">Selaginella moellendorffii</name>
    <name type="common">Spikemoss</name>
    <dbReference type="NCBI Taxonomy" id="88036"/>
    <lineage>
        <taxon>Eukaryota</taxon>
        <taxon>Viridiplantae</taxon>
        <taxon>Streptophyta</taxon>
        <taxon>Embryophyta</taxon>
        <taxon>Tracheophyta</taxon>
        <taxon>Lycopodiopsida</taxon>
        <taxon>Selaginellales</taxon>
        <taxon>Selaginellaceae</taxon>
        <taxon>Selaginella</taxon>
    </lineage>
</organism>
<evidence type="ECO:0000313" key="8">
    <source>
        <dbReference type="EMBL" id="EFJ26834.1"/>
    </source>
</evidence>
<dbReference type="GO" id="GO:0060285">
    <property type="term" value="P:cilium-dependent cell motility"/>
    <property type="evidence" value="ECO:0000318"/>
    <property type="project" value="GO_Central"/>
</dbReference>
<feature type="domain" description="DM10" evidence="7">
    <location>
        <begin position="175"/>
        <end position="287"/>
    </location>
</feature>
<proteinExistence type="predicted"/>
<dbReference type="SMART" id="SM00676">
    <property type="entry name" value="DM10"/>
    <property type="match status" value="3"/>
</dbReference>
<evidence type="ECO:0000256" key="1">
    <source>
        <dbReference type="ARBA" id="ARBA00004138"/>
    </source>
</evidence>
<dbReference type="GO" id="GO:0043014">
    <property type="term" value="F:alpha-tubulin binding"/>
    <property type="evidence" value="ECO:0000318"/>
    <property type="project" value="GO_Central"/>
</dbReference>
<feature type="domain" description="DM10" evidence="7">
    <location>
        <begin position="344"/>
        <end position="450"/>
    </location>
</feature>
<dbReference type="InterPro" id="IPR006602">
    <property type="entry name" value="DM10_dom"/>
</dbReference>
<dbReference type="GO" id="GO:0005930">
    <property type="term" value="C:axoneme"/>
    <property type="evidence" value="ECO:0000318"/>
    <property type="project" value="GO_Central"/>
</dbReference>
<keyword evidence="3" id="KW-0963">Cytoplasm</keyword>
<evidence type="ECO:0000256" key="5">
    <source>
        <dbReference type="ARBA" id="ARBA00023212"/>
    </source>
</evidence>
<keyword evidence="4" id="KW-0677">Repeat</keyword>
<keyword evidence="8" id="KW-0282">Flagellum</keyword>
<feature type="domain" description="DM10" evidence="7">
    <location>
        <begin position="29"/>
        <end position="134"/>
    </location>
</feature>
<evidence type="ECO:0000259" key="7">
    <source>
        <dbReference type="PROSITE" id="PS51336"/>
    </source>
</evidence>
<name>D8RM64_SELML</name>
<dbReference type="PANTHER" id="PTHR12086:SF9">
    <property type="entry name" value="EF-HAND DOMAIN-CONTAINING PROTEIN 1"/>
    <property type="match status" value="1"/>
</dbReference>
<dbReference type="FunFam" id="2.30.29.170:FF:000002">
    <property type="entry name" value="EF-hand domain (C-terminal) containing 1"/>
    <property type="match status" value="1"/>
</dbReference>
<comment type="subcellular location">
    <subcellularLocation>
        <location evidence="1">Cell projection</location>
        <location evidence="1">Cilium</location>
    </subcellularLocation>
    <subcellularLocation>
        <location evidence="2">Cytoplasm</location>
        <location evidence="2">Cytoskeleton</location>
    </subcellularLocation>
</comment>
<dbReference type="Gene3D" id="2.30.29.170">
    <property type="match status" value="3"/>
</dbReference>
<dbReference type="KEGG" id="smo:SELMODRAFT_450319"/>
<dbReference type="Proteomes" id="UP000001514">
    <property type="component" value="Unassembled WGS sequence"/>
</dbReference>
<reference evidence="8 9" key="1">
    <citation type="journal article" date="2011" name="Science">
        <title>The Selaginella genome identifies genetic changes associated with the evolution of vascular plants.</title>
        <authorList>
            <person name="Banks J.A."/>
            <person name="Nishiyama T."/>
            <person name="Hasebe M."/>
            <person name="Bowman J.L."/>
            <person name="Gribskov M."/>
            <person name="dePamphilis C."/>
            <person name="Albert V.A."/>
            <person name="Aono N."/>
            <person name="Aoyama T."/>
            <person name="Ambrose B.A."/>
            <person name="Ashton N.W."/>
            <person name="Axtell M.J."/>
            <person name="Barker E."/>
            <person name="Barker M.S."/>
            <person name="Bennetzen J.L."/>
            <person name="Bonawitz N.D."/>
            <person name="Chapple C."/>
            <person name="Cheng C."/>
            <person name="Correa L.G."/>
            <person name="Dacre M."/>
            <person name="DeBarry J."/>
            <person name="Dreyer I."/>
            <person name="Elias M."/>
            <person name="Engstrom E.M."/>
            <person name="Estelle M."/>
            <person name="Feng L."/>
            <person name="Finet C."/>
            <person name="Floyd S.K."/>
            <person name="Frommer W.B."/>
            <person name="Fujita T."/>
            <person name="Gramzow L."/>
            <person name="Gutensohn M."/>
            <person name="Harholt J."/>
            <person name="Hattori M."/>
            <person name="Heyl A."/>
            <person name="Hirai T."/>
            <person name="Hiwatashi Y."/>
            <person name="Ishikawa M."/>
            <person name="Iwata M."/>
            <person name="Karol K.G."/>
            <person name="Koehler B."/>
            <person name="Kolukisaoglu U."/>
            <person name="Kubo M."/>
            <person name="Kurata T."/>
            <person name="Lalonde S."/>
            <person name="Li K."/>
            <person name="Li Y."/>
            <person name="Litt A."/>
            <person name="Lyons E."/>
            <person name="Manning G."/>
            <person name="Maruyama T."/>
            <person name="Michael T.P."/>
            <person name="Mikami K."/>
            <person name="Miyazaki S."/>
            <person name="Morinaga S."/>
            <person name="Murata T."/>
            <person name="Mueller-Roeber B."/>
            <person name="Nelson D.R."/>
            <person name="Obara M."/>
            <person name="Oguri Y."/>
            <person name="Olmstead R.G."/>
            <person name="Onodera N."/>
            <person name="Petersen B.L."/>
            <person name="Pils B."/>
            <person name="Prigge M."/>
            <person name="Rensing S.A."/>
            <person name="Riano-Pachon D.M."/>
            <person name="Roberts A.W."/>
            <person name="Sato Y."/>
            <person name="Scheller H.V."/>
            <person name="Schulz B."/>
            <person name="Schulz C."/>
            <person name="Shakirov E.V."/>
            <person name="Shibagaki N."/>
            <person name="Shinohara N."/>
            <person name="Shippen D.E."/>
            <person name="Soerensen I."/>
            <person name="Sotooka R."/>
            <person name="Sugimoto N."/>
            <person name="Sugita M."/>
            <person name="Sumikawa N."/>
            <person name="Tanurdzic M."/>
            <person name="Theissen G."/>
            <person name="Ulvskov P."/>
            <person name="Wakazuki S."/>
            <person name="Weng J.K."/>
            <person name="Willats W.W."/>
            <person name="Wipf D."/>
            <person name="Wolf P.G."/>
            <person name="Yang L."/>
            <person name="Zimmer A.D."/>
            <person name="Zhu Q."/>
            <person name="Mitros T."/>
            <person name="Hellsten U."/>
            <person name="Loque D."/>
            <person name="Otillar R."/>
            <person name="Salamov A."/>
            <person name="Schmutz J."/>
            <person name="Shapiro H."/>
            <person name="Lindquist E."/>
            <person name="Lucas S."/>
            <person name="Rokhsar D."/>
            <person name="Grigoriev I.V."/>
        </authorList>
    </citation>
    <scope>NUCLEOTIDE SEQUENCE [LARGE SCALE GENOMIC DNA]</scope>
</reference>
<keyword evidence="9" id="KW-1185">Reference proteome</keyword>
<keyword evidence="8" id="KW-0969">Cilium</keyword>
<dbReference type="Gramene" id="EFJ26834">
    <property type="protein sequence ID" value="EFJ26834"/>
    <property type="gene ID" value="SELMODRAFT_450319"/>
</dbReference>
<dbReference type="InParanoid" id="D8RM64"/>
<dbReference type="AlphaFoldDB" id="D8RM64"/>
<dbReference type="PANTHER" id="PTHR12086">
    <property type="entry name" value="EF-HAND DOMAIN C-TERMINAL CONTAINING PROTEIN"/>
    <property type="match status" value="1"/>
</dbReference>
<dbReference type="PROSITE" id="PS51336">
    <property type="entry name" value="DM10"/>
    <property type="match status" value="3"/>
</dbReference>
<evidence type="ECO:0000256" key="6">
    <source>
        <dbReference type="ARBA" id="ARBA00023273"/>
    </source>
</evidence>
<evidence type="ECO:0000256" key="4">
    <source>
        <dbReference type="ARBA" id="ARBA00022737"/>
    </source>
</evidence>
<dbReference type="HOGENOM" id="CLU_018366_0_1_1"/>
<evidence type="ECO:0000256" key="3">
    <source>
        <dbReference type="ARBA" id="ARBA00022490"/>
    </source>
</evidence>
<evidence type="ECO:0000256" key="2">
    <source>
        <dbReference type="ARBA" id="ARBA00004245"/>
    </source>
</evidence>
<protein>
    <submittedName>
        <fullName evidence="8">Protein associated with the ribbon compartment of flagellar microtubules</fullName>
    </submittedName>
</protein>
<dbReference type="FunFam" id="2.30.29.170:FF:000001">
    <property type="entry name" value="EF-hand domain containing 1"/>
    <property type="match status" value="1"/>
</dbReference>
<dbReference type="STRING" id="88036.D8RM64"/>
<dbReference type="OMA" id="RFSCKQP"/>
<evidence type="ECO:0000313" key="9">
    <source>
        <dbReference type="Proteomes" id="UP000001514"/>
    </source>
</evidence>
<dbReference type="FunFam" id="2.30.29.170:FF:000004">
    <property type="entry name" value="EF-hand domain containing 2"/>
    <property type="match status" value="1"/>
</dbReference>
<dbReference type="EMBL" id="GL377583">
    <property type="protein sequence ID" value="EFJ26834.1"/>
    <property type="molecule type" value="Genomic_DNA"/>
</dbReference>
<gene>
    <name evidence="8" type="primary">RIB72</name>
    <name evidence="8" type="ORF">SELMODRAFT_450319</name>
</gene>